<keyword evidence="3" id="KW-1185">Reference proteome</keyword>
<keyword evidence="1" id="KW-0732">Signal</keyword>
<accession>A0ABQ0FZK1</accession>
<sequence>MFSLRPLFLLLFTLIPTFCLAAPRWYEKYTMFPRVVVPQSYYEVLNMRAQTPINPRAVTDVNCLDPKKHIISHDESAASLTICGGIAGSGKTKCGGSPVETLGKSGTALFTLRATEKGQTINISKDRWLQCVRAAREACPTGSVSGTCIGGASRGNVGFTLTGV</sequence>
<dbReference type="EMBL" id="BAAFSV010000001">
    <property type="protein sequence ID" value="GAB1310945.1"/>
    <property type="molecule type" value="Genomic_DNA"/>
</dbReference>
<proteinExistence type="predicted"/>
<gene>
    <name evidence="2" type="ORF">MFIFM68171_01155</name>
</gene>
<feature type="signal peptide" evidence="1">
    <location>
        <begin position="1"/>
        <end position="21"/>
    </location>
</feature>
<evidence type="ECO:0000313" key="3">
    <source>
        <dbReference type="Proteomes" id="UP001628179"/>
    </source>
</evidence>
<organism evidence="2 3">
    <name type="scientific">Madurella fahalii</name>
    <dbReference type="NCBI Taxonomy" id="1157608"/>
    <lineage>
        <taxon>Eukaryota</taxon>
        <taxon>Fungi</taxon>
        <taxon>Dikarya</taxon>
        <taxon>Ascomycota</taxon>
        <taxon>Pezizomycotina</taxon>
        <taxon>Sordariomycetes</taxon>
        <taxon>Sordariomycetidae</taxon>
        <taxon>Sordariales</taxon>
        <taxon>Sordariales incertae sedis</taxon>
        <taxon>Madurella</taxon>
    </lineage>
</organism>
<name>A0ABQ0FZK1_9PEZI</name>
<evidence type="ECO:0000256" key="1">
    <source>
        <dbReference type="SAM" id="SignalP"/>
    </source>
</evidence>
<protein>
    <recommendedName>
        <fullName evidence="4">Secreted protein</fullName>
    </recommendedName>
</protein>
<dbReference type="GeneID" id="98171900"/>
<reference evidence="2 3" key="1">
    <citation type="submission" date="2024-09" db="EMBL/GenBank/DDBJ databases">
        <title>Itraconazole resistance in Madurella fahalii resulting from another homologue of gene encoding cytochrome P450 14-alpha sterol demethylase (CYP51).</title>
        <authorList>
            <person name="Yoshioka I."/>
            <person name="Fahal A.H."/>
            <person name="Kaneko S."/>
            <person name="Yaguchi T."/>
        </authorList>
    </citation>
    <scope>NUCLEOTIDE SEQUENCE [LARGE SCALE GENOMIC DNA]</scope>
    <source>
        <strain evidence="2 3">IFM 68171</strain>
    </source>
</reference>
<feature type="chain" id="PRO_5047202749" description="Secreted protein" evidence="1">
    <location>
        <begin position="22"/>
        <end position="164"/>
    </location>
</feature>
<dbReference type="Proteomes" id="UP001628179">
    <property type="component" value="Unassembled WGS sequence"/>
</dbReference>
<evidence type="ECO:0000313" key="2">
    <source>
        <dbReference type="EMBL" id="GAB1310945.1"/>
    </source>
</evidence>
<evidence type="ECO:0008006" key="4">
    <source>
        <dbReference type="Google" id="ProtNLM"/>
    </source>
</evidence>
<comment type="caution">
    <text evidence="2">The sequence shown here is derived from an EMBL/GenBank/DDBJ whole genome shotgun (WGS) entry which is preliminary data.</text>
</comment>
<dbReference type="RefSeq" id="XP_070912678.1">
    <property type="nucleotide sequence ID" value="XM_071056577.1"/>
</dbReference>